<feature type="transmembrane region" description="Helical" evidence="1">
    <location>
        <begin position="32"/>
        <end position="51"/>
    </location>
</feature>
<evidence type="ECO:0000256" key="1">
    <source>
        <dbReference type="SAM" id="Phobius"/>
    </source>
</evidence>
<gene>
    <name evidence="2" type="ORF">QO006_003219</name>
</gene>
<evidence type="ECO:0000313" key="3">
    <source>
        <dbReference type="Proteomes" id="UP001232163"/>
    </source>
</evidence>
<accession>A0ABT9MHT8</accession>
<keyword evidence="1" id="KW-0812">Transmembrane</keyword>
<name>A0ABT9MHT8_9DEIO</name>
<dbReference type="RefSeq" id="WP_307468186.1">
    <property type="nucleotide sequence ID" value="NZ_JAURUR010000015.1"/>
</dbReference>
<keyword evidence="1" id="KW-1133">Transmembrane helix</keyword>
<proteinExistence type="predicted"/>
<protein>
    <submittedName>
        <fullName evidence="2">Uncharacterized protein</fullName>
    </submittedName>
</protein>
<comment type="caution">
    <text evidence="2">The sequence shown here is derived from an EMBL/GenBank/DDBJ whole genome shotgun (WGS) entry which is preliminary data.</text>
</comment>
<dbReference type="Proteomes" id="UP001232163">
    <property type="component" value="Unassembled WGS sequence"/>
</dbReference>
<sequence>MSALPSLYTLLALLFTAGLLLMLWRPGLARPVTVWALAAGLPVLAAVAAALTGQARADRVTAGYLPVPVTVTVNALGRTRTLQLTAQDAACLTRARMNGTDQTLVLPAPEAPLRLPKGAEITGALPAERIVQALTVQGRLLCRNLRVATEREKEDAAALTD</sequence>
<organism evidence="2 3">
    <name type="scientific">Deinococcus enclensis</name>
    <dbReference type="NCBI Taxonomy" id="1049582"/>
    <lineage>
        <taxon>Bacteria</taxon>
        <taxon>Thermotogati</taxon>
        <taxon>Deinococcota</taxon>
        <taxon>Deinococci</taxon>
        <taxon>Deinococcales</taxon>
        <taxon>Deinococcaceae</taxon>
        <taxon>Deinococcus</taxon>
    </lineage>
</organism>
<reference evidence="2 3" key="1">
    <citation type="submission" date="2023-07" db="EMBL/GenBank/DDBJ databases">
        <title>Genomic Encyclopedia of Type Strains, Phase IV (KMG-IV): sequencing the most valuable type-strain genomes for metagenomic binning, comparative biology and taxonomic classification.</title>
        <authorList>
            <person name="Goeker M."/>
        </authorList>
    </citation>
    <scope>NUCLEOTIDE SEQUENCE [LARGE SCALE GENOMIC DNA]</scope>
    <source>
        <strain evidence="2 3">NIO-1023</strain>
    </source>
</reference>
<evidence type="ECO:0000313" key="2">
    <source>
        <dbReference type="EMBL" id="MDP9765764.1"/>
    </source>
</evidence>
<keyword evidence="1" id="KW-0472">Membrane</keyword>
<dbReference type="EMBL" id="JAURUR010000015">
    <property type="protein sequence ID" value="MDP9765764.1"/>
    <property type="molecule type" value="Genomic_DNA"/>
</dbReference>
<keyword evidence="3" id="KW-1185">Reference proteome</keyword>
<feature type="transmembrane region" description="Helical" evidence="1">
    <location>
        <begin position="7"/>
        <end position="26"/>
    </location>
</feature>